<reference evidence="5" key="1">
    <citation type="journal article" date="2019" name="Int. J. Syst. Evol. Microbiol.">
        <title>The Global Catalogue of Microorganisms (GCM) 10K type strain sequencing project: providing services to taxonomists for standard genome sequencing and annotation.</title>
        <authorList>
            <consortium name="The Broad Institute Genomics Platform"/>
            <consortium name="The Broad Institute Genome Sequencing Center for Infectious Disease"/>
            <person name="Wu L."/>
            <person name="Ma J."/>
        </authorList>
    </citation>
    <scope>NUCLEOTIDE SEQUENCE [LARGE SCALE GENOMIC DNA]</scope>
    <source>
        <strain evidence="5">CGMCC 1.15922</strain>
    </source>
</reference>
<feature type="signal peptide" evidence="2">
    <location>
        <begin position="1"/>
        <end position="21"/>
    </location>
</feature>
<feature type="transmembrane region" description="Helical" evidence="1">
    <location>
        <begin position="420"/>
        <end position="440"/>
    </location>
</feature>
<evidence type="ECO:0000256" key="1">
    <source>
        <dbReference type="SAM" id="Phobius"/>
    </source>
</evidence>
<dbReference type="RefSeq" id="WP_189376558.1">
    <property type="nucleotide sequence ID" value="NZ_BNAH01000002.1"/>
</dbReference>
<feature type="domain" description="DUF7939" evidence="3">
    <location>
        <begin position="463"/>
        <end position="544"/>
    </location>
</feature>
<dbReference type="InterPro" id="IPR057699">
    <property type="entry name" value="DUF7939"/>
</dbReference>
<name>A0ABQ3IDF8_9GAMM</name>
<dbReference type="Pfam" id="PF25607">
    <property type="entry name" value="DUF7939"/>
    <property type="match status" value="1"/>
</dbReference>
<evidence type="ECO:0000259" key="3">
    <source>
        <dbReference type="Pfam" id="PF25607"/>
    </source>
</evidence>
<sequence length="561" mass="62321">MVKKILCLLGLFFLLEAHVLAEVIASVDKNPVIANESFVLTITADDDIDANALDTSPLLDDFIVGRTSVSSQTSMVNFKTTRLTKWTTVLIAKQEGTYSIPSFSIEGQKTQPITLKVVSPSDTSAANIQQDIFITNDISAKEVYVQQQITLTVKLHFSSELKRGSLTEPTLPGANITQIGKDIENETIINGRRYRVIERTYAISPQQSGEMVIQSPLFSGEIMQPSARRSNFLSFAETKPVSVVGEEIAITVKPIPQDYQGVWLPSELIALHQEWQPEAEKFKVGEPITRVITLTAAGLSKEQLPLINVEVPGGLKIYPDQAELHTGINNNRLVSQKVRNFAIVASKPGNYLLPEIRIPWWNTKTNRMEHATIPAEHITIAPNADLPQQNTPLNNAEPETVPSNSAITPPSQVIIEKASWLQWLFLGLWLLTCFAWWLSAKRHAVKGPHKKDANKHNQEKKGNMYLALLAAGKKGDTKLMMSLILPWFNQLTSQQLTSLSDVYQQVSDPAFKQAVTELQQACYGPSPQLFNSDQLLSLIQTINKTFSSSIKSTKTRFSLNP</sequence>
<keyword evidence="1" id="KW-0472">Membrane</keyword>
<dbReference type="PANTHER" id="PTHR40940:SF1">
    <property type="entry name" value="PROTEIN BATD"/>
    <property type="match status" value="1"/>
</dbReference>
<keyword evidence="5" id="KW-1185">Reference proteome</keyword>
<keyword evidence="2" id="KW-0732">Signal</keyword>
<organism evidence="4 5">
    <name type="scientific">Thalassotalea profundi</name>
    <dbReference type="NCBI Taxonomy" id="2036687"/>
    <lineage>
        <taxon>Bacteria</taxon>
        <taxon>Pseudomonadati</taxon>
        <taxon>Pseudomonadota</taxon>
        <taxon>Gammaproteobacteria</taxon>
        <taxon>Alteromonadales</taxon>
        <taxon>Colwelliaceae</taxon>
        <taxon>Thalassotalea</taxon>
    </lineage>
</organism>
<dbReference type="PANTHER" id="PTHR40940">
    <property type="entry name" value="PROTEIN BATD-RELATED"/>
    <property type="match status" value="1"/>
</dbReference>
<accession>A0ABQ3IDF8</accession>
<keyword evidence="1" id="KW-1133">Transmembrane helix</keyword>
<dbReference type="Pfam" id="PF13584">
    <property type="entry name" value="BatD"/>
    <property type="match status" value="1"/>
</dbReference>
<evidence type="ECO:0000313" key="5">
    <source>
        <dbReference type="Proteomes" id="UP000626370"/>
    </source>
</evidence>
<proteinExistence type="predicted"/>
<keyword evidence="1" id="KW-0812">Transmembrane</keyword>
<dbReference type="EMBL" id="BNAH01000002">
    <property type="protein sequence ID" value="GHE80377.1"/>
    <property type="molecule type" value="Genomic_DNA"/>
</dbReference>
<evidence type="ECO:0000313" key="4">
    <source>
        <dbReference type="EMBL" id="GHE80377.1"/>
    </source>
</evidence>
<dbReference type="Proteomes" id="UP000626370">
    <property type="component" value="Unassembled WGS sequence"/>
</dbReference>
<gene>
    <name evidence="4" type="primary">batD</name>
    <name evidence="4" type="ORF">GCM10011501_05310</name>
</gene>
<dbReference type="InterPro" id="IPR025738">
    <property type="entry name" value="BatD"/>
</dbReference>
<feature type="chain" id="PRO_5046772433" description="DUF7939 domain-containing protein" evidence="2">
    <location>
        <begin position="22"/>
        <end position="561"/>
    </location>
</feature>
<evidence type="ECO:0000256" key="2">
    <source>
        <dbReference type="SAM" id="SignalP"/>
    </source>
</evidence>
<protein>
    <recommendedName>
        <fullName evidence="3">DUF7939 domain-containing protein</fullName>
    </recommendedName>
</protein>
<comment type="caution">
    <text evidence="4">The sequence shown here is derived from an EMBL/GenBank/DDBJ whole genome shotgun (WGS) entry which is preliminary data.</text>
</comment>